<sequence>METVQSLYTNQFLREYLNLTQLRVRPWIRDPNGLHHPLVFDFELKFFDR</sequence>
<protein>
    <submittedName>
        <fullName evidence="1">Uncharacterized protein</fullName>
    </submittedName>
</protein>
<reference evidence="1" key="1">
    <citation type="submission" date="2021-02" db="EMBL/GenBank/DDBJ databases">
        <authorList>
            <person name="Nowell W R."/>
        </authorList>
    </citation>
    <scope>NUCLEOTIDE SEQUENCE</scope>
</reference>
<evidence type="ECO:0000313" key="2">
    <source>
        <dbReference type="Proteomes" id="UP000681720"/>
    </source>
</evidence>
<dbReference type="EMBL" id="CAJOBJ010134651">
    <property type="protein sequence ID" value="CAF4736920.1"/>
    <property type="molecule type" value="Genomic_DNA"/>
</dbReference>
<accession>A0A8S3AJQ5</accession>
<dbReference type="Proteomes" id="UP000681720">
    <property type="component" value="Unassembled WGS sequence"/>
</dbReference>
<comment type="caution">
    <text evidence="1">The sequence shown here is derived from an EMBL/GenBank/DDBJ whole genome shotgun (WGS) entry which is preliminary data.</text>
</comment>
<gene>
    <name evidence="1" type="ORF">GIL414_LOCUS44535</name>
</gene>
<name>A0A8S3AJQ5_9BILA</name>
<proteinExistence type="predicted"/>
<organism evidence="1 2">
    <name type="scientific">Rotaria magnacalcarata</name>
    <dbReference type="NCBI Taxonomy" id="392030"/>
    <lineage>
        <taxon>Eukaryota</taxon>
        <taxon>Metazoa</taxon>
        <taxon>Spiralia</taxon>
        <taxon>Gnathifera</taxon>
        <taxon>Rotifera</taxon>
        <taxon>Eurotatoria</taxon>
        <taxon>Bdelloidea</taxon>
        <taxon>Philodinida</taxon>
        <taxon>Philodinidae</taxon>
        <taxon>Rotaria</taxon>
    </lineage>
</organism>
<evidence type="ECO:0000313" key="1">
    <source>
        <dbReference type="EMBL" id="CAF4736920.1"/>
    </source>
</evidence>
<feature type="non-terminal residue" evidence="1">
    <location>
        <position position="49"/>
    </location>
</feature>
<dbReference type="AlphaFoldDB" id="A0A8S3AJQ5"/>